<dbReference type="InterPro" id="IPR001789">
    <property type="entry name" value="Sig_transdc_resp-reg_receiver"/>
</dbReference>
<keyword evidence="11" id="KW-1185">Reference proteome</keyword>
<evidence type="ECO:0000256" key="1">
    <source>
        <dbReference type="ARBA" id="ARBA00022553"/>
    </source>
</evidence>
<keyword evidence="5" id="KW-0804">Transcription</keyword>
<dbReference type="SMART" id="SM00448">
    <property type="entry name" value="REC"/>
    <property type="match status" value="1"/>
</dbReference>
<evidence type="ECO:0000256" key="4">
    <source>
        <dbReference type="ARBA" id="ARBA00023125"/>
    </source>
</evidence>
<keyword evidence="2" id="KW-0902">Two-component regulatory system</keyword>
<name>A0ABW4JDV8_9BACL</name>
<dbReference type="InterPro" id="IPR039420">
    <property type="entry name" value="WalR-like"/>
</dbReference>
<dbReference type="Gene3D" id="6.10.250.690">
    <property type="match status" value="1"/>
</dbReference>
<evidence type="ECO:0000256" key="2">
    <source>
        <dbReference type="ARBA" id="ARBA00023012"/>
    </source>
</evidence>
<dbReference type="PANTHER" id="PTHR48111">
    <property type="entry name" value="REGULATOR OF RPOS"/>
    <property type="match status" value="1"/>
</dbReference>
<dbReference type="RefSeq" id="WP_377942383.1">
    <property type="nucleotide sequence ID" value="NZ_JBHUCX010000020.1"/>
</dbReference>
<gene>
    <name evidence="10" type="ORF">ACFSB2_07330</name>
</gene>
<evidence type="ECO:0000256" key="3">
    <source>
        <dbReference type="ARBA" id="ARBA00023015"/>
    </source>
</evidence>
<evidence type="ECO:0000259" key="9">
    <source>
        <dbReference type="PROSITE" id="PS51755"/>
    </source>
</evidence>
<dbReference type="Pfam" id="PF00072">
    <property type="entry name" value="Response_reg"/>
    <property type="match status" value="1"/>
</dbReference>
<feature type="domain" description="Response regulatory" evidence="8">
    <location>
        <begin position="6"/>
        <end position="119"/>
    </location>
</feature>
<dbReference type="CDD" id="cd00383">
    <property type="entry name" value="trans_reg_C"/>
    <property type="match status" value="1"/>
</dbReference>
<evidence type="ECO:0000313" key="10">
    <source>
        <dbReference type="EMBL" id="MFD1674517.1"/>
    </source>
</evidence>
<accession>A0ABW4JDV8</accession>
<dbReference type="SMART" id="SM00862">
    <property type="entry name" value="Trans_reg_C"/>
    <property type="match status" value="1"/>
</dbReference>
<feature type="DNA-binding region" description="OmpR/PhoB-type" evidence="7">
    <location>
        <begin position="130"/>
        <end position="227"/>
    </location>
</feature>
<dbReference type="PANTHER" id="PTHR48111:SF52">
    <property type="entry name" value="TRANSCRIPTIONAL REGULATORY PROTEIN YVRH"/>
    <property type="match status" value="1"/>
</dbReference>
<sequence length="230" mass="26378">MNIIRTVLVVDDDESIVELMRDFLENEGFCVESATNATTALAVLRRTSIDCMLLDVMMPGQSGFELCREIRAESEIPILFLSARDDDVNKIRGLGLGGDDYIVKTASPAEVIARVKAVLRRYGREERPRQTLLDYGRLTFDFTAHDVKVDGQSVPLTPKEYDLLCLFAEHPRQVFTYDYLLENFWDGIGDKHTIRVHIARIREKIERDLNHPEFIVNVWGVGYRFEGIPR</sequence>
<feature type="domain" description="OmpR/PhoB-type" evidence="9">
    <location>
        <begin position="130"/>
        <end position="227"/>
    </location>
</feature>
<dbReference type="PROSITE" id="PS50110">
    <property type="entry name" value="RESPONSE_REGULATORY"/>
    <property type="match status" value="1"/>
</dbReference>
<dbReference type="InterPro" id="IPR001867">
    <property type="entry name" value="OmpR/PhoB-type_DNA-bd"/>
</dbReference>
<keyword evidence="4 7" id="KW-0238">DNA-binding</keyword>
<dbReference type="EMBL" id="JBHUCX010000020">
    <property type="protein sequence ID" value="MFD1674517.1"/>
    <property type="molecule type" value="Genomic_DNA"/>
</dbReference>
<reference evidence="11" key="1">
    <citation type="journal article" date="2019" name="Int. J. Syst. Evol. Microbiol.">
        <title>The Global Catalogue of Microorganisms (GCM) 10K type strain sequencing project: providing services to taxonomists for standard genome sequencing and annotation.</title>
        <authorList>
            <consortium name="The Broad Institute Genomics Platform"/>
            <consortium name="The Broad Institute Genome Sequencing Center for Infectious Disease"/>
            <person name="Wu L."/>
            <person name="Ma J."/>
        </authorList>
    </citation>
    <scope>NUCLEOTIDE SEQUENCE [LARGE SCALE GENOMIC DNA]</scope>
    <source>
        <strain evidence="11">CGMCC 1.12286</strain>
    </source>
</reference>
<dbReference type="Pfam" id="PF00486">
    <property type="entry name" value="Trans_reg_C"/>
    <property type="match status" value="1"/>
</dbReference>
<dbReference type="PROSITE" id="PS51755">
    <property type="entry name" value="OMPR_PHOB"/>
    <property type="match status" value="1"/>
</dbReference>
<dbReference type="InterPro" id="IPR036388">
    <property type="entry name" value="WH-like_DNA-bd_sf"/>
</dbReference>
<dbReference type="CDD" id="cd17574">
    <property type="entry name" value="REC_OmpR"/>
    <property type="match status" value="1"/>
</dbReference>
<organism evidence="10 11">
    <name type="scientific">Alicyclobacillus fodiniaquatilis</name>
    <dbReference type="NCBI Taxonomy" id="1661150"/>
    <lineage>
        <taxon>Bacteria</taxon>
        <taxon>Bacillati</taxon>
        <taxon>Bacillota</taxon>
        <taxon>Bacilli</taxon>
        <taxon>Bacillales</taxon>
        <taxon>Alicyclobacillaceae</taxon>
        <taxon>Alicyclobacillus</taxon>
    </lineage>
</organism>
<dbReference type="InterPro" id="IPR016032">
    <property type="entry name" value="Sig_transdc_resp-reg_C-effctor"/>
</dbReference>
<dbReference type="Proteomes" id="UP001597079">
    <property type="component" value="Unassembled WGS sequence"/>
</dbReference>
<evidence type="ECO:0000256" key="5">
    <source>
        <dbReference type="ARBA" id="ARBA00023163"/>
    </source>
</evidence>
<evidence type="ECO:0000259" key="8">
    <source>
        <dbReference type="PROSITE" id="PS50110"/>
    </source>
</evidence>
<dbReference type="Gene3D" id="1.10.10.10">
    <property type="entry name" value="Winged helix-like DNA-binding domain superfamily/Winged helix DNA-binding domain"/>
    <property type="match status" value="1"/>
</dbReference>
<dbReference type="Gene3D" id="3.40.50.2300">
    <property type="match status" value="1"/>
</dbReference>
<comment type="caution">
    <text evidence="10">The sequence shown here is derived from an EMBL/GenBank/DDBJ whole genome shotgun (WGS) entry which is preliminary data.</text>
</comment>
<keyword evidence="3" id="KW-0805">Transcription regulation</keyword>
<dbReference type="InterPro" id="IPR011006">
    <property type="entry name" value="CheY-like_superfamily"/>
</dbReference>
<dbReference type="SUPFAM" id="SSF46894">
    <property type="entry name" value="C-terminal effector domain of the bipartite response regulators"/>
    <property type="match status" value="1"/>
</dbReference>
<feature type="modified residue" description="4-aspartylphosphate" evidence="6">
    <location>
        <position position="55"/>
    </location>
</feature>
<protein>
    <submittedName>
        <fullName evidence="10">Response regulator transcription factor</fullName>
    </submittedName>
</protein>
<keyword evidence="1 6" id="KW-0597">Phosphoprotein</keyword>
<dbReference type="SUPFAM" id="SSF52172">
    <property type="entry name" value="CheY-like"/>
    <property type="match status" value="1"/>
</dbReference>
<evidence type="ECO:0000256" key="7">
    <source>
        <dbReference type="PROSITE-ProRule" id="PRU01091"/>
    </source>
</evidence>
<evidence type="ECO:0000256" key="6">
    <source>
        <dbReference type="PROSITE-ProRule" id="PRU00169"/>
    </source>
</evidence>
<evidence type="ECO:0000313" key="11">
    <source>
        <dbReference type="Proteomes" id="UP001597079"/>
    </source>
</evidence>
<proteinExistence type="predicted"/>